<dbReference type="PANTHER" id="PTHR43630">
    <property type="entry name" value="POLY-BETA-1,6-N-ACETYL-D-GLUCOSAMINE SYNTHASE"/>
    <property type="match status" value="1"/>
</dbReference>
<evidence type="ECO:0000259" key="1">
    <source>
        <dbReference type="Pfam" id="PF00535"/>
    </source>
</evidence>
<sequence>MQPADLDLIILTLNEELNLEYCLRSVQGLPKNIFVVDSGSTDKTVEIAERYGAVVVTHEFITQAEQFNWALDNLPLKSQWILRLDADEVLLPELRDEIAATLPGIRSDVTGLYLKRRMMFLGRWIRHGGYYPTWILRLFRKGKARSEQAELNEHIVLLEGTSERLKNDFVDHDHEGLASWTNKHEGYASRHARFLNGLKNGHDDTFIQPQIFGPQAHRKRWLVQNVYGPAPLFGRAFLYFAYRYFFRLGFLDGVPGLIFHYLHGCWYMFYTDAKVYEQRTKQNI</sequence>
<accession>I3VIE5</accession>
<dbReference type="InterPro" id="IPR001173">
    <property type="entry name" value="Glyco_trans_2-like"/>
</dbReference>
<dbReference type="Gene3D" id="3.90.550.10">
    <property type="entry name" value="Spore Coat Polysaccharide Biosynthesis Protein SpsA, Chain A"/>
    <property type="match status" value="1"/>
</dbReference>
<dbReference type="InterPro" id="IPR029044">
    <property type="entry name" value="Nucleotide-diphossugar_trans"/>
</dbReference>
<dbReference type="Pfam" id="PF00535">
    <property type="entry name" value="Glycos_transf_2"/>
    <property type="match status" value="1"/>
</dbReference>
<keyword evidence="2" id="KW-0808">Transferase</keyword>
<dbReference type="EMBL" id="JQ970523">
    <property type="protein sequence ID" value="AFK79151.1"/>
    <property type="molecule type" value="Genomic_DNA"/>
</dbReference>
<name>I3VIE5_9BACT</name>
<dbReference type="CDD" id="cd02511">
    <property type="entry name" value="Beta4Glucosyltransferase"/>
    <property type="match status" value="1"/>
</dbReference>
<protein>
    <submittedName>
        <fullName evidence="2">Glycosyl transferase</fullName>
    </submittedName>
</protein>
<dbReference type="GO" id="GO:0016740">
    <property type="term" value="F:transferase activity"/>
    <property type="evidence" value="ECO:0007669"/>
    <property type="project" value="UniProtKB-KW"/>
</dbReference>
<organism evidence="2">
    <name type="scientific">uncultured bacterium F39-01</name>
    <dbReference type="NCBI Taxonomy" id="1191434"/>
    <lineage>
        <taxon>Bacteria</taxon>
        <taxon>environmental samples</taxon>
    </lineage>
</organism>
<reference evidence="2" key="1">
    <citation type="submission" date="2012-04" db="EMBL/GenBank/DDBJ databases">
        <title>Characterization of mineral phosphate solubilization trait from soil metagenome.</title>
        <authorList>
            <person name="Chhabra S."/>
            <person name="Brazil D."/>
            <person name="Morrissey J."/>
            <person name="Burke J."/>
            <person name="O'Gara F."/>
            <person name="Dowling D."/>
        </authorList>
    </citation>
    <scope>NUCLEOTIDE SEQUENCE</scope>
</reference>
<dbReference type="SUPFAM" id="SSF53448">
    <property type="entry name" value="Nucleotide-diphospho-sugar transferases"/>
    <property type="match status" value="1"/>
</dbReference>
<dbReference type="PANTHER" id="PTHR43630:SF2">
    <property type="entry name" value="GLYCOSYLTRANSFERASE"/>
    <property type="match status" value="1"/>
</dbReference>
<dbReference type="AlphaFoldDB" id="I3VIE5"/>
<proteinExistence type="predicted"/>
<evidence type="ECO:0000313" key="2">
    <source>
        <dbReference type="EMBL" id="AFK79151.1"/>
    </source>
</evidence>
<feature type="domain" description="Glycosyltransferase 2-like" evidence="1">
    <location>
        <begin position="8"/>
        <end position="139"/>
    </location>
</feature>